<reference evidence="1 2" key="1">
    <citation type="submission" date="2024-02" db="EMBL/GenBank/DDBJ databases">
        <title>Genome and pathogenicity analysis of Helicobacter mastomyrinus isolated from mice.</title>
        <authorList>
            <person name="Zhu L."/>
        </authorList>
    </citation>
    <scope>NUCLEOTIDE SEQUENCE [LARGE SCALE GENOMIC DNA]</scope>
    <source>
        <strain evidence="1 2">Hm-17</strain>
    </source>
</reference>
<dbReference type="EMBL" id="CP145316">
    <property type="protein sequence ID" value="XAM18213.1"/>
    <property type="molecule type" value="Genomic_DNA"/>
</dbReference>
<evidence type="ECO:0000313" key="1">
    <source>
        <dbReference type="EMBL" id="XAM18213.1"/>
    </source>
</evidence>
<sequence>MEAVDQTNEMEAKLYAKFESICRKIPYPQNTSYRDMNEQERKAYKQIY</sequence>
<protein>
    <submittedName>
        <fullName evidence="1">Uncharacterized protein</fullName>
    </submittedName>
</protein>
<evidence type="ECO:0000313" key="2">
    <source>
        <dbReference type="Proteomes" id="UP001434737"/>
    </source>
</evidence>
<gene>
    <name evidence="1" type="ORF">V3I05_00515</name>
</gene>
<keyword evidence="2" id="KW-1185">Reference proteome</keyword>
<name>A0ABZ3F7Q2_9HELI</name>
<organism evidence="1 2">
    <name type="scientific">Helicobacter mastomyrinus</name>
    <dbReference type="NCBI Taxonomy" id="287948"/>
    <lineage>
        <taxon>Bacteria</taxon>
        <taxon>Pseudomonadati</taxon>
        <taxon>Campylobacterota</taxon>
        <taxon>Epsilonproteobacteria</taxon>
        <taxon>Campylobacterales</taxon>
        <taxon>Helicobacteraceae</taxon>
        <taxon>Helicobacter</taxon>
    </lineage>
</organism>
<dbReference type="RefSeq" id="WP_300447974.1">
    <property type="nucleotide sequence ID" value="NZ_CP145316.1"/>
</dbReference>
<dbReference type="Proteomes" id="UP001434737">
    <property type="component" value="Chromosome"/>
</dbReference>
<accession>A0ABZ3F7Q2</accession>
<proteinExistence type="predicted"/>